<dbReference type="EMBL" id="MU006577">
    <property type="protein sequence ID" value="KAF2746423.1"/>
    <property type="molecule type" value="Genomic_DNA"/>
</dbReference>
<keyword evidence="2" id="KW-1185">Reference proteome</keyword>
<proteinExistence type="predicted"/>
<protein>
    <submittedName>
        <fullName evidence="1">Uncharacterized protein</fullName>
    </submittedName>
</protein>
<evidence type="ECO:0000313" key="1">
    <source>
        <dbReference type="EMBL" id="KAF2746423.1"/>
    </source>
</evidence>
<dbReference type="AlphaFoldDB" id="A0A6A6V8L0"/>
<accession>A0A6A6V8L0</accession>
<dbReference type="Proteomes" id="UP000799440">
    <property type="component" value="Unassembled WGS sequence"/>
</dbReference>
<sequence>MFWIRFKNKTHFMHLLPEGKEFFTHPIATTKRFFEVYKLHSDQETREYYAMQAKKMEDMEKRKKFRLDRIREAKERGEELEEDPRYYVDEEGVRRRRVKRWFGIWE</sequence>
<evidence type="ECO:0000313" key="2">
    <source>
        <dbReference type="Proteomes" id="UP000799440"/>
    </source>
</evidence>
<organism evidence="1 2">
    <name type="scientific">Sporormia fimetaria CBS 119925</name>
    <dbReference type="NCBI Taxonomy" id="1340428"/>
    <lineage>
        <taxon>Eukaryota</taxon>
        <taxon>Fungi</taxon>
        <taxon>Dikarya</taxon>
        <taxon>Ascomycota</taxon>
        <taxon>Pezizomycotina</taxon>
        <taxon>Dothideomycetes</taxon>
        <taxon>Pleosporomycetidae</taxon>
        <taxon>Pleosporales</taxon>
        <taxon>Sporormiaceae</taxon>
        <taxon>Sporormia</taxon>
    </lineage>
</organism>
<gene>
    <name evidence="1" type="ORF">M011DRAFT_468517</name>
</gene>
<dbReference type="OrthoDB" id="5397827at2759"/>
<name>A0A6A6V8L0_9PLEO</name>
<reference evidence="1" key="1">
    <citation type="journal article" date="2020" name="Stud. Mycol.">
        <title>101 Dothideomycetes genomes: a test case for predicting lifestyles and emergence of pathogens.</title>
        <authorList>
            <person name="Haridas S."/>
            <person name="Albert R."/>
            <person name="Binder M."/>
            <person name="Bloem J."/>
            <person name="Labutti K."/>
            <person name="Salamov A."/>
            <person name="Andreopoulos B."/>
            <person name="Baker S."/>
            <person name="Barry K."/>
            <person name="Bills G."/>
            <person name="Bluhm B."/>
            <person name="Cannon C."/>
            <person name="Castanera R."/>
            <person name="Culley D."/>
            <person name="Daum C."/>
            <person name="Ezra D."/>
            <person name="Gonzalez J."/>
            <person name="Henrissat B."/>
            <person name="Kuo A."/>
            <person name="Liang C."/>
            <person name="Lipzen A."/>
            <person name="Lutzoni F."/>
            <person name="Magnuson J."/>
            <person name="Mondo S."/>
            <person name="Nolan M."/>
            <person name="Ohm R."/>
            <person name="Pangilinan J."/>
            <person name="Park H.-J."/>
            <person name="Ramirez L."/>
            <person name="Alfaro M."/>
            <person name="Sun H."/>
            <person name="Tritt A."/>
            <person name="Yoshinaga Y."/>
            <person name="Zwiers L.-H."/>
            <person name="Turgeon B."/>
            <person name="Goodwin S."/>
            <person name="Spatafora J."/>
            <person name="Crous P."/>
            <person name="Grigoriev I."/>
        </authorList>
    </citation>
    <scope>NUCLEOTIDE SEQUENCE</scope>
    <source>
        <strain evidence="1">CBS 119925</strain>
    </source>
</reference>